<dbReference type="eggNOG" id="arCOG09827">
    <property type="taxonomic scope" value="Archaea"/>
</dbReference>
<dbReference type="STRING" id="195522.BD01_1111"/>
<proteinExistence type="predicted"/>
<protein>
    <submittedName>
        <fullName evidence="1">Uncharacterized protein</fullName>
    </submittedName>
</protein>
<dbReference type="EMBL" id="CP007264">
    <property type="protein sequence ID" value="AHL22728.1"/>
    <property type="molecule type" value="Genomic_DNA"/>
</dbReference>
<evidence type="ECO:0000313" key="1">
    <source>
        <dbReference type="EMBL" id="AHL22728.1"/>
    </source>
</evidence>
<organism evidence="1 2">
    <name type="scientific">Thermococcus nautili</name>
    <dbReference type="NCBI Taxonomy" id="195522"/>
    <lineage>
        <taxon>Archaea</taxon>
        <taxon>Methanobacteriati</taxon>
        <taxon>Methanobacteriota</taxon>
        <taxon>Thermococci</taxon>
        <taxon>Thermococcales</taxon>
        <taxon>Thermococcaceae</taxon>
        <taxon>Thermococcus</taxon>
    </lineage>
</organism>
<keyword evidence="2" id="KW-1185">Reference proteome</keyword>
<dbReference type="Proteomes" id="UP000019434">
    <property type="component" value="Chromosome"/>
</dbReference>
<evidence type="ECO:0000313" key="2">
    <source>
        <dbReference type="Proteomes" id="UP000019434"/>
    </source>
</evidence>
<dbReference type="HOGENOM" id="CLU_2857305_0_0_2"/>
<gene>
    <name evidence="1" type="ORF">BD01_1111</name>
</gene>
<name>W8NU17_9EURY</name>
<dbReference type="AlphaFoldDB" id="W8NU17"/>
<sequence>MNPLSFLRFFLRLPSLAFKIAGLVRITNRARRSFKRILRAEGLPEDVVDELGEHFSPQLPSLFKR</sequence>
<reference evidence="1 2" key="1">
    <citation type="submission" date="2014-02" db="EMBL/GenBank/DDBJ databases">
        <title>Genome Sequence of an Hyperthermophilic Archaeon, Thermococcus nautili 30-1, producing viral vesicles.</title>
        <authorList>
            <person name="Oberto J."/>
            <person name="Gaudin M."/>
            <person name="Cossu M."/>
            <person name="Gorlas A."/>
            <person name="Slesarev A."/>
            <person name="Marguet E."/>
            <person name="Forterre P."/>
        </authorList>
    </citation>
    <scope>NUCLEOTIDE SEQUENCE [LARGE SCALE GENOMIC DNA]</scope>
    <source>
        <strain evidence="1 2">30-1</strain>
    </source>
</reference>
<dbReference type="KEGG" id="tnu:BD01_1111"/>
<accession>W8NU17</accession>